<evidence type="ECO:0000256" key="10">
    <source>
        <dbReference type="SAM" id="Phobius"/>
    </source>
</evidence>
<evidence type="ECO:0000256" key="4">
    <source>
        <dbReference type="ARBA" id="ARBA00022723"/>
    </source>
</evidence>
<evidence type="ECO:0000256" key="7">
    <source>
        <dbReference type="ARBA" id="ARBA00023033"/>
    </source>
</evidence>
<dbReference type="PANTHER" id="PTHR46206">
    <property type="entry name" value="CYTOCHROME P450"/>
    <property type="match status" value="1"/>
</dbReference>
<dbReference type="Gene3D" id="1.10.630.10">
    <property type="entry name" value="Cytochrome P450"/>
    <property type="match status" value="1"/>
</dbReference>
<evidence type="ECO:0000256" key="1">
    <source>
        <dbReference type="ARBA" id="ARBA00001971"/>
    </source>
</evidence>
<dbReference type="OrthoDB" id="1844152at2759"/>
<dbReference type="InterPro" id="IPR001128">
    <property type="entry name" value="Cyt_P450"/>
</dbReference>
<dbReference type="PRINTS" id="PR00465">
    <property type="entry name" value="EP450IV"/>
</dbReference>
<keyword evidence="5 9" id="KW-0560">Oxidoreductase</keyword>
<keyword evidence="4 8" id="KW-0479">Metal-binding</keyword>
<protein>
    <recommendedName>
        <fullName evidence="13">Cytochrome P450 monooxygenase</fullName>
    </recommendedName>
</protein>
<evidence type="ECO:0000313" key="11">
    <source>
        <dbReference type="EMBL" id="KAJ4266123.1"/>
    </source>
</evidence>
<comment type="caution">
    <text evidence="11">The sequence shown here is derived from an EMBL/GenBank/DDBJ whole genome shotgun (WGS) entry which is preliminary data.</text>
</comment>
<organism evidence="11 12">
    <name type="scientific">Fusarium torreyae</name>
    <dbReference type="NCBI Taxonomy" id="1237075"/>
    <lineage>
        <taxon>Eukaryota</taxon>
        <taxon>Fungi</taxon>
        <taxon>Dikarya</taxon>
        <taxon>Ascomycota</taxon>
        <taxon>Pezizomycotina</taxon>
        <taxon>Sordariomycetes</taxon>
        <taxon>Hypocreomycetidae</taxon>
        <taxon>Hypocreales</taxon>
        <taxon>Nectriaceae</taxon>
        <taxon>Fusarium</taxon>
    </lineage>
</organism>
<name>A0A9W8S8D1_9HYPO</name>
<reference evidence="11" key="1">
    <citation type="submission" date="2022-09" db="EMBL/GenBank/DDBJ databases">
        <title>Fusarium specimens isolated from Avocado Roots.</title>
        <authorList>
            <person name="Stajich J."/>
            <person name="Roper C."/>
            <person name="Heimlech-Rivalta G."/>
        </authorList>
    </citation>
    <scope>NUCLEOTIDE SEQUENCE</scope>
    <source>
        <strain evidence="11">CF00136</strain>
    </source>
</reference>
<evidence type="ECO:0000313" key="12">
    <source>
        <dbReference type="Proteomes" id="UP001152049"/>
    </source>
</evidence>
<dbReference type="GO" id="GO:0020037">
    <property type="term" value="F:heme binding"/>
    <property type="evidence" value="ECO:0007669"/>
    <property type="project" value="InterPro"/>
</dbReference>
<dbReference type="GO" id="GO:0016705">
    <property type="term" value="F:oxidoreductase activity, acting on paired donors, with incorporation or reduction of molecular oxygen"/>
    <property type="evidence" value="ECO:0007669"/>
    <property type="project" value="InterPro"/>
</dbReference>
<evidence type="ECO:0000256" key="6">
    <source>
        <dbReference type="ARBA" id="ARBA00023004"/>
    </source>
</evidence>
<keyword evidence="6 8" id="KW-0408">Iron</keyword>
<dbReference type="InterPro" id="IPR002403">
    <property type="entry name" value="Cyt_P450_E_grp-IV"/>
</dbReference>
<keyword evidence="3 8" id="KW-0349">Heme</keyword>
<evidence type="ECO:0000256" key="2">
    <source>
        <dbReference type="ARBA" id="ARBA00010617"/>
    </source>
</evidence>
<keyword evidence="10" id="KW-0812">Transmembrane</keyword>
<evidence type="ECO:0000256" key="9">
    <source>
        <dbReference type="RuleBase" id="RU000461"/>
    </source>
</evidence>
<dbReference type="Pfam" id="PF00067">
    <property type="entry name" value="p450"/>
    <property type="match status" value="1"/>
</dbReference>
<feature type="transmembrane region" description="Helical" evidence="10">
    <location>
        <begin position="24"/>
        <end position="44"/>
    </location>
</feature>
<keyword evidence="12" id="KW-1185">Reference proteome</keyword>
<accession>A0A9W8S8D1</accession>
<evidence type="ECO:0000256" key="3">
    <source>
        <dbReference type="ARBA" id="ARBA00022617"/>
    </source>
</evidence>
<dbReference type="InterPro" id="IPR036396">
    <property type="entry name" value="Cyt_P450_sf"/>
</dbReference>
<keyword evidence="10" id="KW-0472">Membrane</keyword>
<dbReference type="InterPro" id="IPR017972">
    <property type="entry name" value="Cyt_P450_CS"/>
</dbReference>
<feature type="binding site" description="axial binding residue" evidence="8">
    <location>
        <position position="481"/>
    </location>
    <ligand>
        <name>heme</name>
        <dbReference type="ChEBI" id="CHEBI:30413"/>
    </ligand>
    <ligandPart>
        <name>Fe</name>
        <dbReference type="ChEBI" id="CHEBI:18248"/>
    </ligandPart>
</feature>
<proteinExistence type="inferred from homology"/>
<comment type="similarity">
    <text evidence="2 9">Belongs to the cytochrome P450 family.</text>
</comment>
<evidence type="ECO:0000256" key="8">
    <source>
        <dbReference type="PIRSR" id="PIRSR602403-1"/>
    </source>
</evidence>
<dbReference type="Proteomes" id="UP001152049">
    <property type="component" value="Unassembled WGS sequence"/>
</dbReference>
<dbReference type="PANTHER" id="PTHR46206:SF1">
    <property type="entry name" value="P450, PUTATIVE (EUROFUNG)-RELATED"/>
    <property type="match status" value="1"/>
</dbReference>
<keyword evidence="10" id="KW-1133">Transmembrane helix</keyword>
<dbReference type="CDD" id="cd11041">
    <property type="entry name" value="CYP503A1-like"/>
    <property type="match status" value="1"/>
</dbReference>
<dbReference type="AlphaFoldDB" id="A0A9W8S8D1"/>
<gene>
    <name evidence="11" type="ORF">NW762_004102</name>
</gene>
<comment type="cofactor">
    <cofactor evidence="1 8">
        <name>heme</name>
        <dbReference type="ChEBI" id="CHEBI:30413"/>
    </cofactor>
</comment>
<keyword evidence="7 9" id="KW-0503">Monooxygenase</keyword>
<dbReference type="GO" id="GO:0005506">
    <property type="term" value="F:iron ion binding"/>
    <property type="evidence" value="ECO:0007669"/>
    <property type="project" value="InterPro"/>
</dbReference>
<evidence type="ECO:0008006" key="13">
    <source>
        <dbReference type="Google" id="ProtNLM"/>
    </source>
</evidence>
<sequence length="541" mass="62107">MSSSGSVDVTPLLLERLPSVKSPLGILSIAVAIFIVLYVIELFINVPYPPDIPLIREPKGARRFSLRTRWAYLTDCEALFHEAYHQYLKVGKPVVLPGFGFRIEVLLPQSQMKWVLNQPEELLNMQKAFSEVDQVRWSLGHVRYVEDAWQGLIVKYEMNRVLEIIVNNMKEELHYAFDEEFGTDTENWRRLDLQSSIKMIVAQASSRFTVGLPLCRNKDYCRNALETNDLFIANAGLTGGMPRILQPVTGTIFGFLTDAKVAKAKKWIVPLFRQRLDTLKNHPEEPEPQDQIQMMIRYGLRERQHEMDDEDLFARRVIAQNFGSIHNTHIQVSNLILNVLGSDAEFNTISVLREEMDRIVGTDDTIPWTKSAINQMSRADSASRESIRLCSFGGRAVMRKVLTDNFKTEDGRHIPKGSIISFMGRPAQTDEAFYEDALKYDPFRFSRAREHAESRDEKAPAVSFVSTSPDFLPFGHGKHACPGRFLVDFEMKMILAYMLRNYDVKFPDEYEGKRPPNYWLAEANLPPNGVDILIKRRERKA</sequence>
<dbReference type="SUPFAM" id="SSF48264">
    <property type="entry name" value="Cytochrome P450"/>
    <property type="match status" value="1"/>
</dbReference>
<dbReference type="PROSITE" id="PS00086">
    <property type="entry name" value="CYTOCHROME_P450"/>
    <property type="match status" value="1"/>
</dbReference>
<dbReference type="GO" id="GO:0004497">
    <property type="term" value="F:monooxygenase activity"/>
    <property type="evidence" value="ECO:0007669"/>
    <property type="project" value="UniProtKB-KW"/>
</dbReference>
<evidence type="ECO:0000256" key="5">
    <source>
        <dbReference type="ARBA" id="ARBA00023002"/>
    </source>
</evidence>
<dbReference type="EMBL" id="JAOQAZ010000005">
    <property type="protein sequence ID" value="KAJ4266123.1"/>
    <property type="molecule type" value="Genomic_DNA"/>
</dbReference>